<dbReference type="CDD" id="cd06587">
    <property type="entry name" value="VOC"/>
    <property type="match status" value="1"/>
</dbReference>
<dbReference type="RefSeq" id="WP_344805011.1">
    <property type="nucleotide sequence ID" value="NZ_BAABAB010000017.1"/>
</dbReference>
<sequence length="118" mass="12790">MKISRTLVVLDAPDLAAESGFWAAVFGGTVDAEDDWHTVMVDGAPRLAVQLAPGLEPPDWPHGIPQQLHLDVFVEDVKEASDEVLRLGARLLQEADLDAAEGYVVFADPAGHPFCLCW</sequence>
<dbReference type="PANTHER" id="PTHR35908:SF1">
    <property type="entry name" value="CONSERVED PROTEIN"/>
    <property type="match status" value="1"/>
</dbReference>
<proteinExistence type="predicted"/>
<feature type="domain" description="VOC" evidence="1">
    <location>
        <begin position="4"/>
        <end position="118"/>
    </location>
</feature>
<comment type="caution">
    <text evidence="2">The sequence shown here is derived from an EMBL/GenBank/DDBJ whole genome shotgun (WGS) entry which is preliminary data.</text>
</comment>
<dbReference type="PROSITE" id="PS51819">
    <property type="entry name" value="VOC"/>
    <property type="match status" value="1"/>
</dbReference>
<dbReference type="SUPFAM" id="SSF54593">
    <property type="entry name" value="Glyoxalase/Bleomycin resistance protein/Dihydroxybiphenyl dioxygenase"/>
    <property type="match status" value="1"/>
</dbReference>
<evidence type="ECO:0000259" key="1">
    <source>
        <dbReference type="PROSITE" id="PS51819"/>
    </source>
</evidence>
<dbReference type="InterPro" id="IPR041581">
    <property type="entry name" value="Glyoxalase_6"/>
</dbReference>
<name>A0ABP6ZZQ9_9ACTN</name>
<dbReference type="PANTHER" id="PTHR35908">
    <property type="entry name" value="HYPOTHETICAL FUSION PROTEIN"/>
    <property type="match status" value="1"/>
</dbReference>
<evidence type="ECO:0000313" key="2">
    <source>
        <dbReference type="EMBL" id="GAA3621952.1"/>
    </source>
</evidence>
<dbReference type="Pfam" id="PF18029">
    <property type="entry name" value="Glyoxalase_6"/>
    <property type="match status" value="1"/>
</dbReference>
<dbReference type="InterPro" id="IPR029068">
    <property type="entry name" value="Glyas_Bleomycin-R_OHBP_Dase"/>
</dbReference>
<dbReference type="Gene3D" id="3.10.180.10">
    <property type="entry name" value="2,3-Dihydroxybiphenyl 1,2-Dioxygenase, domain 1"/>
    <property type="match status" value="1"/>
</dbReference>
<dbReference type="Proteomes" id="UP001501490">
    <property type="component" value="Unassembled WGS sequence"/>
</dbReference>
<reference evidence="3" key="1">
    <citation type="journal article" date="2019" name="Int. J. Syst. Evol. Microbiol.">
        <title>The Global Catalogue of Microorganisms (GCM) 10K type strain sequencing project: providing services to taxonomists for standard genome sequencing and annotation.</title>
        <authorList>
            <consortium name="The Broad Institute Genomics Platform"/>
            <consortium name="The Broad Institute Genome Sequencing Center for Infectious Disease"/>
            <person name="Wu L."/>
            <person name="Ma J."/>
        </authorList>
    </citation>
    <scope>NUCLEOTIDE SEQUENCE [LARGE SCALE GENOMIC DNA]</scope>
    <source>
        <strain evidence="3">JCM 16929</strain>
    </source>
</reference>
<accession>A0ABP6ZZQ9</accession>
<dbReference type="EMBL" id="BAABAB010000017">
    <property type="protein sequence ID" value="GAA3621952.1"/>
    <property type="molecule type" value="Genomic_DNA"/>
</dbReference>
<keyword evidence="3" id="KW-1185">Reference proteome</keyword>
<protein>
    <submittedName>
        <fullName evidence="2">VOC family protein</fullName>
    </submittedName>
</protein>
<gene>
    <name evidence="2" type="ORF">GCM10022236_25360</name>
</gene>
<organism evidence="2 3">
    <name type="scientific">Microlunatus ginsengisoli</name>
    <dbReference type="NCBI Taxonomy" id="363863"/>
    <lineage>
        <taxon>Bacteria</taxon>
        <taxon>Bacillati</taxon>
        <taxon>Actinomycetota</taxon>
        <taxon>Actinomycetes</taxon>
        <taxon>Propionibacteriales</taxon>
        <taxon>Propionibacteriaceae</taxon>
        <taxon>Microlunatus</taxon>
    </lineage>
</organism>
<dbReference type="InterPro" id="IPR037523">
    <property type="entry name" value="VOC_core"/>
</dbReference>
<evidence type="ECO:0000313" key="3">
    <source>
        <dbReference type="Proteomes" id="UP001501490"/>
    </source>
</evidence>